<protein>
    <recommendedName>
        <fullName evidence="2">histidine kinase</fullName>
        <ecNumber evidence="2">2.7.13.3</ecNumber>
    </recommendedName>
</protein>
<dbReference type="SMART" id="SM00091">
    <property type="entry name" value="PAS"/>
    <property type="match status" value="1"/>
</dbReference>
<keyword evidence="8" id="KW-0902">Two-component regulatory system</keyword>
<dbReference type="Pfam" id="PF00989">
    <property type="entry name" value="PAS"/>
    <property type="match status" value="1"/>
</dbReference>
<feature type="domain" description="Histidine kinase" evidence="9">
    <location>
        <begin position="268"/>
        <end position="492"/>
    </location>
</feature>
<evidence type="ECO:0000256" key="8">
    <source>
        <dbReference type="ARBA" id="ARBA00023012"/>
    </source>
</evidence>
<sequence length="498" mass="53532">MPVALLGPDGRVLAVSAAWRRLAEAGAPFAGACSGPGADYLQACAESGAVAPDVARAIAAGLREALAGRGGEFALEYPAAGARRWFRIRAVPRVPGRPEGAVVLHDDLTGTRQAQEAFAQREALLRSILDTIPDALVVIDERGLIQSFSAAAERLFGYAESEVRGRNVSMLMPPPYRDAHDAYIERYLRTGERRIIGIGRLVVGQRRDGSTFPMELSVGEVKSAGRRLFTGFVRDVTERQETEARMHELQAELFHVSRVSVMGQMAAALAHELNQPLTATTNYLRACQRLLDGAAAAGESGAELARARQALALAAEQTLRSGQIIRRLRDFVARGETERRPESAVKLAEEASALALVGVKERGVHVRMRLDPDTPWVLADRVQIQQVLLNLIRNAFEAMRETPRRELVIAVAPAPAEGGAAALFSVADTGAGLTPQVAAQLFQPFVSTKTHGLGMGLSICRTIVEAHGGRIWTEPNPEGAGTVFRFTLPAAPLATDPD</sequence>
<organism evidence="12 13">
    <name type="scientific">Caldovatus aquaticus</name>
    <dbReference type="NCBI Taxonomy" id="2865671"/>
    <lineage>
        <taxon>Bacteria</taxon>
        <taxon>Pseudomonadati</taxon>
        <taxon>Pseudomonadota</taxon>
        <taxon>Alphaproteobacteria</taxon>
        <taxon>Acetobacterales</taxon>
        <taxon>Roseomonadaceae</taxon>
        <taxon>Caldovatus</taxon>
    </lineage>
</organism>
<evidence type="ECO:0000313" key="12">
    <source>
        <dbReference type="EMBL" id="MBW8269396.1"/>
    </source>
</evidence>
<evidence type="ECO:0000256" key="6">
    <source>
        <dbReference type="ARBA" id="ARBA00022777"/>
    </source>
</evidence>
<evidence type="ECO:0000256" key="4">
    <source>
        <dbReference type="ARBA" id="ARBA00022679"/>
    </source>
</evidence>
<dbReference type="InterPro" id="IPR035965">
    <property type="entry name" value="PAS-like_dom_sf"/>
</dbReference>
<dbReference type="SMART" id="SM00387">
    <property type="entry name" value="HATPase_c"/>
    <property type="match status" value="1"/>
</dbReference>
<evidence type="ECO:0000256" key="3">
    <source>
        <dbReference type="ARBA" id="ARBA00022553"/>
    </source>
</evidence>
<dbReference type="PROSITE" id="PS50113">
    <property type="entry name" value="PAC"/>
    <property type="match status" value="1"/>
</dbReference>
<dbReference type="InterPro" id="IPR005467">
    <property type="entry name" value="His_kinase_dom"/>
</dbReference>
<dbReference type="EC" id="2.7.13.3" evidence="2"/>
<dbReference type="InterPro" id="IPR004358">
    <property type="entry name" value="Sig_transdc_His_kin-like_C"/>
</dbReference>
<dbReference type="Gene3D" id="1.10.287.130">
    <property type="match status" value="1"/>
</dbReference>
<keyword evidence="13" id="KW-1185">Reference proteome</keyword>
<evidence type="ECO:0000313" key="13">
    <source>
        <dbReference type="Proteomes" id="UP001519924"/>
    </source>
</evidence>
<dbReference type="InterPro" id="IPR003594">
    <property type="entry name" value="HATPase_dom"/>
</dbReference>
<keyword evidence="6" id="KW-0418">Kinase</keyword>
<dbReference type="SMART" id="SM00388">
    <property type="entry name" value="HisKA"/>
    <property type="match status" value="1"/>
</dbReference>
<dbReference type="InterPro" id="IPR036097">
    <property type="entry name" value="HisK_dim/P_sf"/>
</dbReference>
<dbReference type="Pfam" id="PF02518">
    <property type="entry name" value="HATPase_c"/>
    <property type="match status" value="1"/>
</dbReference>
<dbReference type="CDD" id="cd00130">
    <property type="entry name" value="PAS"/>
    <property type="match status" value="1"/>
</dbReference>
<keyword evidence="7" id="KW-0067">ATP-binding</keyword>
<dbReference type="Pfam" id="PF00512">
    <property type="entry name" value="HisKA"/>
    <property type="match status" value="1"/>
</dbReference>
<dbReference type="PROSITE" id="PS50109">
    <property type="entry name" value="HIS_KIN"/>
    <property type="match status" value="1"/>
</dbReference>
<evidence type="ECO:0000256" key="7">
    <source>
        <dbReference type="ARBA" id="ARBA00022840"/>
    </source>
</evidence>
<dbReference type="SUPFAM" id="SSF55785">
    <property type="entry name" value="PYP-like sensor domain (PAS domain)"/>
    <property type="match status" value="1"/>
</dbReference>
<dbReference type="CDD" id="cd00082">
    <property type="entry name" value="HisKA"/>
    <property type="match status" value="1"/>
</dbReference>
<accession>A0ABS7F1A1</accession>
<feature type="domain" description="PAS" evidence="10">
    <location>
        <begin position="121"/>
        <end position="191"/>
    </location>
</feature>
<comment type="caution">
    <text evidence="12">The sequence shown here is derived from an EMBL/GenBank/DDBJ whole genome shotgun (WGS) entry which is preliminary data.</text>
</comment>
<name>A0ABS7F1A1_9PROT</name>
<dbReference type="EMBL" id="JAHZUY010000014">
    <property type="protein sequence ID" value="MBW8269396.1"/>
    <property type="molecule type" value="Genomic_DNA"/>
</dbReference>
<dbReference type="PROSITE" id="PS50112">
    <property type="entry name" value="PAS"/>
    <property type="match status" value="1"/>
</dbReference>
<evidence type="ECO:0000256" key="5">
    <source>
        <dbReference type="ARBA" id="ARBA00022741"/>
    </source>
</evidence>
<evidence type="ECO:0000256" key="2">
    <source>
        <dbReference type="ARBA" id="ARBA00012438"/>
    </source>
</evidence>
<dbReference type="Gene3D" id="3.30.565.10">
    <property type="entry name" value="Histidine kinase-like ATPase, C-terminal domain"/>
    <property type="match status" value="1"/>
</dbReference>
<dbReference type="InterPro" id="IPR003661">
    <property type="entry name" value="HisK_dim/P_dom"/>
</dbReference>
<dbReference type="NCBIfam" id="TIGR00229">
    <property type="entry name" value="sensory_box"/>
    <property type="match status" value="1"/>
</dbReference>
<dbReference type="PANTHER" id="PTHR43065:SF46">
    <property type="entry name" value="C4-DICARBOXYLATE TRANSPORT SENSOR PROTEIN DCTB"/>
    <property type="match status" value="1"/>
</dbReference>
<evidence type="ECO:0000256" key="1">
    <source>
        <dbReference type="ARBA" id="ARBA00000085"/>
    </source>
</evidence>
<dbReference type="InterPro" id="IPR000014">
    <property type="entry name" value="PAS"/>
</dbReference>
<feature type="domain" description="PAC" evidence="11">
    <location>
        <begin position="189"/>
        <end position="248"/>
    </location>
</feature>
<keyword evidence="5" id="KW-0547">Nucleotide-binding</keyword>
<dbReference type="InterPro" id="IPR036890">
    <property type="entry name" value="HATPase_C_sf"/>
</dbReference>
<gene>
    <name evidence="12" type="ORF">K1J50_07835</name>
</gene>
<dbReference type="PRINTS" id="PR00344">
    <property type="entry name" value="BCTRLSENSOR"/>
</dbReference>
<evidence type="ECO:0000259" key="9">
    <source>
        <dbReference type="PROSITE" id="PS50109"/>
    </source>
</evidence>
<dbReference type="InterPro" id="IPR013656">
    <property type="entry name" value="PAS_4"/>
</dbReference>
<dbReference type="PANTHER" id="PTHR43065">
    <property type="entry name" value="SENSOR HISTIDINE KINASE"/>
    <property type="match status" value="1"/>
</dbReference>
<dbReference type="Proteomes" id="UP001519924">
    <property type="component" value="Unassembled WGS sequence"/>
</dbReference>
<dbReference type="Pfam" id="PF08448">
    <property type="entry name" value="PAS_4"/>
    <property type="match status" value="1"/>
</dbReference>
<proteinExistence type="predicted"/>
<keyword evidence="3" id="KW-0597">Phosphoprotein</keyword>
<reference evidence="12 13" key="1">
    <citation type="submission" date="2021-08" db="EMBL/GenBank/DDBJ databases">
        <title>Caldovatus sediminis gen. nov., sp. nov., a moderately thermophilic bacterium isolated from a hot spring.</title>
        <authorList>
            <person name="Hu C.-J."/>
            <person name="Li W.-J."/>
            <person name="Xian W.-D."/>
        </authorList>
    </citation>
    <scope>NUCLEOTIDE SEQUENCE [LARGE SCALE GENOMIC DNA]</scope>
    <source>
        <strain evidence="12 13">SYSU G05006</strain>
    </source>
</reference>
<dbReference type="Gene3D" id="6.10.250.2580">
    <property type="match status" value="1"/>
</dbReference>
<dbReference type="InterPro" id="IPR013767">
    <property type="entry name" value="PAS_fold"/>
</dbReference>
<dbReference type="SUPFAM" id="SSF55874">
    <property type="entry name" value="ATPase domain of HSP90 chaperone/DNA topoisomerase II/histidine kinase"/>
    <property type="match status" value="1"/>
</dbReference>
<dbReference type="Gene3D" id="3.30.450.20">
    <property type="entry name" value="PAS domain"/>
    <property type="match status" value="2"/>
</dbReference>
<evidence type="ECO:0000259" key="11">
    <source>
        <dbReference type="PROSITE" id="PS50113"/>
    </source>
</evidence>
<dbReference type="SUPFAM" id="SSF47384">
    <property type="entry name" value="Homodimeric domain of signal transducing histidine kinase"/>
    <property type="match status" value="1"/>
</dbReference>
<keyword evidence="4" id="KW-0808">Transferase</keyword>
<dbReference type="InterPro" id="IPR000700">
    <property type="entry name" value="PAS-assoc_C"/>
</dbReference>
<comment type="catalytic activity">
    <reaction evidence="1">
        <text>ATP + protein L-histidine = ADP + protein N-phospho-L-histidine.</text>
        <dbReference type="EC" id="2.7.13.3"/>
    </reaction>
</comment>
<evidence type="ECO:0000259" key="10">
    <source>
        <dbReference type="PROSITE" id="PS50112"/>
    </source>
</evidence>